<evidence type="ECO:0000256" key="1">
    <source>
        <dbReference type="SAM" id="MobiDB-lite"/>
    </source>
</evidence>
<dbReference type="Proteomes" id="UP001550739">
    <property type="component" value="Unassembled WGS sequence"/>
</dbReference>
<reference evidence="2 3" key="1">
    <citation type="submission" date="2024-06" db="EMBL/GenBank/DDBJ databases">
        <title>The Natural Products Discovery Center: Release of the First 8490 Sequenced Strains for Exploring Actinobacteria Biosynthetic Diversity.</title>
        <authorList>
            <person name="Kalkreuter E."/>
            <person name="Kautsar S.A."/>
            <person name="Yang D."/>
            <person name="Bader C.D."/>
            <person name="Teijaro C.N."/>
            <person name="Fluegel L."/>
            <person name="Davis C.M."/>
            <person name="Simpson J.R."/>
            <person name="Lauterbach L."/>
            <person name="Steele A.D."/>
            <person name="Gui C."/>
            <person name="Meng S."/>
            <person name="Li G."/>
            <person name="Viehrig K."/>
            <person name="Ye F."/>
            <person name="Su P."/>
            <person name="Kiefer A.F."/>
            <person name="Nichols A."/>
            <person name="Cepeda A.J."/>
            <person name="Yan W."/>
            <person name="Fan B."/>
            <person name="Jiang Y."/>
            <person name="Adhikari A."/>
            <person name="Zheng C.-J."/>
            <person name="Schuster L."/>
            <person name="Cowan T.M."/>
            <person name="Smanski M.J."/>
            <person name="Chevrette M.G."/>
            <person name="De Carvalho L.P.S."/>
            <person name="Shen B."/>
        </authorList>
    </citation>
    <scope>NUCLEOTIDE SEQUENCE [LARGE SCALE GENOMIC DNA]</scope>
    <source>
        <strain evidence="2 3">NPDC033843</strain>
    </source>
</reference>
<feature type="region of interest" description="Disordered" evidence="1">
    <location>
        <begin position="1"/>
        <end position="20"/>
    </location>
</feature>
<proteinExistence type="predicted"/>
<name>A0ABV2ZLC1_9ACTN</name>
<comment type="caution">
    <text evidence="2">The sequence shown here is derived from an EMBL/GenBank/DDBJ whole genome shotgun (WGS) entry which is preliminary data.</text>
</comment>
<sequence length="58" mass="6132">MAIDPARIRRRAMEAEQSGRRTLNASEAAVALRALAVVVDGGPRDDPCSDVVALEQVG</sequence>
<dbReference type="RefSeq" id="WP_334578212.1">
    <property type="nucleotide sequence ID" value="NZ_JBEZVE010000012.1"/>
</dbReference>
<protein>
    <submittedName>
        <fullName evidence="2">Uncharacterized protein</fullName>
    </submittedName>
</protein>
<accession>A0ABV2ZLC1</accession>
<organism evidence="2 3">
    <name type="scientific">Streptomyces sp. 900129855</name>
    <dbReference type="NCBI Taxonomy" id="3155129"/>
    <lineage>
        <taxon>Bacteria</taxon>
        <taxon>Bacillati</taxon>
        <taxon>Actinomycetota</taxon>
        <taxon>Actinomycetes</taxon>
        <taxon>Kitasatosporales</taxon>
        <taxon>Streptomycetaceae</taxon>
        <taxon>Streptomyces</taxon>
    </lineage>
</organism>
<gene>
    <name evidence="2" type="ORF">AB0E89_22810</name>
</gene>
<keyword evidence="3" id="KW-1185">Reference proteome</keyword>
<evidence type="ECO:0000313" key="2">
    <source>
        <dbReference type="EMBL" id="MEU3783341.1"/>
    </source>
</evidence>
<evidence type="ECO:0000313" key="3">
    <source>
        <dbReference type="Proteomes" id="UP001550739"/>
    </source>
</evidence>
<dbReference type="EMBL" id="JBEZVE010000012">
    <property type="protein sequence ID" value="MEU3783341.1"/>
    <property type="molecule type" value="Genomic_DNA"/>
</dbReference>